<gene>
    <name evidence="4" type="ORF">SD71_21325</name>
</gene>
<keyword evidence="2" id="KW-0732">Signal</keyword>
<proteinExistence type="predicted"/>
<dbReference type="EMBL" id="JXAL01000034">
    <property type="protein sequence ID" value="KIL34202.1"/>
    <property type="molecule type" value="Genomic_DNA"/>
</dbReference>
<dbReference type="InterPro" id="IPR025711">
    <property type="entry name" value="PepSY"/>
</dbReference>
<feature type="domain" description="PepSY" evidence="3">
    <location>
        <begin position="45"/>
        <end position="99"/>
    </location>
</feature>
<keyword evidence="5" id="KW-1185">Reference proteome</keyword>
<feature type="domain" description="PepSY" evidence="3">
    <location>
        <begin position="133"/>
        <end position="190"/>
    </location>
</feature>
<comment type="caution">
    <text evidence="4">The sequence shown here is derived from an EMBL/GenBank/DDBJ whole genome shotgun (WGS) entry which is preliminary data.</text>
</comment>
<dbReference type="Pfam" id="PF03413">
    <property type="entry name" value="PepSY"/>
    <property type="match status" value="2"/>
</dbReference>
<evidence type="ECO:0000256" key="1">
    <source>
        <dbReference type="SAM" id="MobiDB-lite"/>
    </source>
</evidence>
<dbReference type="Gene3D" id="3.10.450.40">
    <property type="match status" value="2"/>
</dbReference>
<dbReference type="RefSeq" id="WP_041067874.1">
    <property type="nucleotide sequence ID" value="NZ_JXAL01000034.1"/>
</dbReference>
<feature type="region of interest" description="Disordered" evidence="1">
    <location>
        <begin position="204"/>
        <end position="232"/>
    </location>
</feature>
<evidence type="ECO:0000259" key="3">
    <source>
        <dbReference type="Pfam" id="PF03413"/>
    </source>
</evidence>
<organism evidence="4 5">
    <name type="scientific">Cohnella kolymensis</name>
    <dbReference type="NCBI Taxonomy" id="1590652"/>
    <lineage>
        <taxon>Bacteria</taxon>
        <taxon>Bacillati</taxon>
        <taxon>Bacillota</taxon>
        <taxon>Bacilli</taxon>
        <taxon>Bacillales</taxon>
        <taxon>Paenibacillaceae</taxon>
        <taxon>Cohnella</taxon>
    </lineage>
</organism>
<protein>
    <recommendedName>
        <fullName evidence="3">PepSY domain-containing protein</fullName>
    </recommendedName>
</protein>
<evidence type="ECO:0000313" key="4">
    <source>
        <dbReference type="EMBL" id="KIL34202.1"/>
    </source>
</evidence>
<evidence type="ECO:0000313" key="5">
    <source>
        <dbReference type="Proteomes" id="UP000054526"/>
    </source>
</evidence>
<evidence type="ECO:0000256" key="2">
    <source>
        <dbReference type="SAM" id="SignalP"/>
    </source>
</evidence>
<feature type="chain" id="PRO_5045517364" description="PepSY domain-containing protein" evidence="2">
    <location>
        <begin position="28"/>
        <end position="232"/>
    </location>
</feature>
<feature type="signal peptide" evidence="2">
    <location>
        <begin position="1"/>
        <end position="27"/>
    </location>
</feature>
<sequence length="232" mass="25830">MNRKIGIAALSAAIMVGGIAGTGAALANNYEVSKTSIVATDYRQKLTIKRAKELALSNVAGTVQNVQLYMEQGVTYYKVTITVKVTWSYNVLIDAYSGNRLFVTTDSSGYRYFYHVSSGKWMLVGKKAFVKAKLSSKQAAAIAVAKVGGKVVKIERDDYQDKLAYVIELKTKQGEVKVYVLASTGKVLSVVWDRDYDDDRHKNEYRFNDNDHHKNSGRGHDDDHNDGHKGRH</sequence>
<name>A0ABR4ZZF8_9BACL</name>
<accession>A0ABR4ZZF8</accession>
<dbReference type="Proteomes" id="UP000054526">
    <property type="component" value="Unassembled WGS sequence"/>
</dbReference>
<reference evidence="4 5" key="1">
    <citation type="submission" date="2014-12" db="EMBL/GenBank/DDBJ databases">
        <title>Draft genome sequence of Cohnella kolymensis strain B-2846.</title>
        <authorList>
            <person name="Karlyshev A.V."/>
            <person name="Kudryashova E.B."/>
        </authorList>
    </citation>
    <scope>NUCLEOTIDE SEQUENCE [LARGE SCALE GENOMIC DNA]</scope>
    <source>
        <strain evidence="4 5">VKM B-2846</strain>
    </source>
</reference>